<dbReference type="InterPro" id="IPR013078">
    <property type="entry name" value="His_Pase_superF_clade-1"/>
</dbReference>
<dbReference type="STRING" id="630515.SAMN04489812_4106"/>
<dbReference type="SMART" id="SM00855">
    <property type="entry name" value="PGAM"/>
    <property type="match status" value="1"/>
</dbReference>
<dbReference type="RefSeq" id="WP_091527270.1">
    <property type="nucleotide sequence ID" value="NZ_LT629772.1"/>
</dbReference>
<reference evidence="1 2" key="1">
    <citation type="submission" date="2016-10" db="EMBL/GenBank/DDBJ databases">
        <authorList>
            <person name="de Groot N.N."/>
        </authorList>
    </citation>
    <scope>NUCLEOTIDE SEQUENCE [LARGE SCALE GENOMIC DNA]</scope>
    <source>
        <strain evidence="1 2">DSM 21800</strain>
    </source>
</reference>
<dbReference type="InterPro" id="IPR029033">
    <property type="entry name" value="His_PPase_superfam"/>
</dbReference>
<keyword evidence="2" id="KW-1185">Reference proteome</keyword>
<dbReference type="Proteomes" id="UP000199103">
    <property type="component" value="Chromosome I"/>
</dbReference>
<dbReference type="Pfam" id="PF00300">
    <property type="entry name" value="His_Phos_1"/>
    <property type="match status" value="1"/>
</dbReference>
<proteinExistence type="predicted"/>
<accession>A0A1H1XIY4</accession>
<dbReference type="Gene3D" id="3.40.50.1240">
    <property type="entry name" value="Phosphoglycerate mutase-like"/>
    <property type="match status" value="1"/>
</dbReference>
<dbReference type="AlphaFoldDB" id="A0A1H1XIY4"/>
<organism evidence="1 2">
    <name type="scientific">Microlunatus soli</name>
    <dbReference type="NCBI Taxonomy" id="630515"/>
    <lineage>
        <taxon>Bacteria</taxon>
        <taxon>Bacillati</taxon>
        <taxon>Actinomycetota</taxon>
        <taxon>Actinomycetes</taxon>
        <taxon>Propionibacteriales</taxon>
        <taxon>Propionibacteriaceae</taxon>
        <taxon>Microlunatus</taxon>
    </lineage>
</organism>
<dbReference type="OrthoDB" id="9810154at2"/>
<gene>
    <name evidence="1" type="ORF">SAMN04489812_4106</name>
</gene>
<evidence type="ECO:0000313" key="2">
    <source>
        <dbReference type="Proteomes" id="UP000199103"/>
    </source>
</evidence>
<sequence>MAVKRTIVLLRHAKSAWGLDVPDHERPLSKRGRRDSIAVAEHLLDNEIRPDLVWCSTALRSRETWERAEKAGAKASEVSYDDHLYEAVAHELMKVLRKTPDEVHTVLMIGHSPGIPDLVEKLAPRKGNKDLWNRMDTKYPTSGLATLSYRGDWPELAKQSAELLGFDVPRGKKPS</sequence>
<dbReference type="PANTHER" id="PTHR47623:SF1">
    <property type="entry name" value="OS09G0287300 PROTEIN"/>
    <property type="match status" value="1"/>
</dbReference>
<protein>
    <submittedName>
        <fullName evidence="1">Phosphohistidine phosphatase</fullName>
    </submittedName>
</protein>
<dbReference type="EMBL" id="LT629772">
    <property type="protein sequence ID" value="SDT09234.1"/>
    <property type="molecule type" value="Genomic_DNA"/>
</dbReference>
<dbReference type="PANTHER" id="PTHR47623">
    <property type="entry name" value="OS09G0287300 PROTEIN"/>
    <property type="match status" value="1"/>
</dbReference>
<evidence type="ECO:0000313" key="1">
    <source>
        <dbReference type="EMBL" id="SDT09234.1"/>
    </source>
</evidence>
<dbReference type="CDD" id="cd07067">
    <property type="entry name" value="HP_PGM_like"/>
    <property type="match status" value="1"/>
</dbReference>
<name>A0A1H1XIY4_9ACTN</name>
<dbReference type="SUPFAM" id="SSF53254">
    <property type="entry name" value="Phosphoglycerate mutase-like"/>
    <property type="match status" value="1"/>
</dbReference>